<proteinExistence type="predicted"/>
<dbReference type="SUPFAM" id="SSF52047">
    <property type="entry name" value="RNI-like"/>
    <property type="match status" value="1"/>
</dbReference>
<keyword evidence="3" id="KW-1185">Reference proteome</keyword>
<dbReference type="Proteomes" id="UP001163850">
    <property type="component" value="Unassembled WGS sequence"/>
</dbReference>
<evidence type="ECO:0008006" key="4">
    <source>
        <dbReference type="Google" id="ProtNLM"/>
    </source>
</evidence>
<name>A0A9W8NY96_9AGAR</name>
<dbReference type="Proteomes" id="UP001142393">
    <property type="component" value="Unassembled WGS sequence"/>
</dbReference>
<protein>
    <recommendedName>
        <fullName evidence="4">F-box domain-containing protein</fullName>
    </recommendedName>
</protein>
<dbReference type="EMBL" id="MU802018">
    <property type="protein sequence ID" value="KAJ3983548.1"/>
    <property type="molecule type" value="Genomic_DNA"/>
</dbReference>
<gene>
    <name evidence="1" type="ORF">DFH05DRAFT_1290623</name>
    <name evidence="2" type="ORF">F5890DRAFT_173136</name>
</gene>
<evidence type="ECO:0000313" key="3">
    <source>
        <dbReference type="Proteomes" id="UP001142393"/>
    </source>
</evidence>
<accession>A0AA38PXG3</accession>
<comment type="caution">
    <text evidence="1">The sequence shown here is derived from an EMBL/GenBank/DDBJ whole genome shotgun (WGS) entry which is preliminary data.</text>
</comment>
<evidence type="ECO:0000313" key="2">
    <source>
        <dbReference type="EMBL" id="KAJ3983548.1"/>
    </source>
</evidence>
<organism evidence="1 3">
    <name type="scientific">Lentinula detonsa</name>
    <dbReference type="NCBI Taxonomy" id="2804962"/>
    <lineage>
        <taxon>Eukaryota</taxon>
        <taxon>Fungi</taxon>
        <taxon>Dikarya</taxon>
        <taxon>Basidiomycota</taxon>
        <taxon>Agaricomycotina</taxon>
        <taxon>Agaricomycetes</taxon>
        <taxon>Agaricomycetidae</taxon>
        <taxon>Agaricales</taxon>
        <taxon>Marasmiineae</taxon>
        <taxon>Omphalotaceae</taxon>
        <taxon>Lentinula</taxon>
    </lineage>
</organism>
<dbReference type="InterPro" id="IPR032675">
    <property type="entry name" value="LRR_dom_sf"/>
</dbReference>
<dbReference type="EMBL" id="JANVFU010000009">
    <property type="protein sequence ID" value="KAJ3743139.1"/>
    <property type="molecule type" value="Genomic_DNA"/>
</dbReference>
<reference evidence="1" key="1">
    <citation type="submission" date="2022-08" db="EMBL/GenBank/DDBJ databases">
        <authorList>
            <consortium name="DOE Joint Genome Institute"/>
            <person name="Min B."/>
            <person name="Sierra-Patev S."/>
            <person name="Naranjo-Ortiz M."/>
            <person name="Looney B."/>
            <person name="Konkel Z."/>
            <person name="Slot J.C."/>
            <person name="Sakamoto Y."/>
            <person name="Steenwyk J.L."/>
            <person name="Rokas A."/>
            <person name="Carro J."/>
            <person name="Camarero S."/>
            <person name="Ferreira P."/>
            <person name="Molpeceres G."/>
            <person name="Ruiz-duenas F.J."/>
            <person name="Serrano A."/>
            <person name="Henrissat B."/>
            <person name="Drula E."/>
            <person name="Hughes K.W."/>
            <person name="Mata J.L."/>
            <person name="Ishikawa N.K."/>
            <person name="Vargas-Isla R."/>
            <person name="Ushijima S."/>
            <person name="Smith C.A."/>
            <person name="Ahrendt S."/>
            <person name="Andreopoulos W."/>
            <person name="He G."/>
            <person name="LaButti K."/>
            <person name="Lipzen A."/>
            <person name="Ng V."/>
            <person name="Riley R."/>
            <person name="Sandor L."/>
            <person name="Barry K."/>
            <person name="Martinez A.T."/>
            <person name="Xiao Y."/>
            <person name="Gibbons J.G."/>
            <person name="Terashima K."/>
            <person name="Hibbett D.S."/>
            <person name="Grigoriev I.V."/>
        </authorList>
    </citation>
    <scope>NUCLEOTIDE SEQUENCE</scope>
    <source>
        <strain evidence="1">TFB7810</strain>
    </source>
</reference>
<reference evidence="1 3" key="3">
    <citation type="journal article" date="2023" name="Proc. Natl. Acad. Sci. U.S.A.">
        <title>A global phylogenomic analysis of the shiitake genus Lentinula.</title>
        <authorList>
            <person name="Sierra-Patev S."/>
            <person name="Min B."/>
            <person name="Naranjo-Ortiz M."/>
            <person name="Looney B."/>
            <person name="Konkel Z."/>
            <person name="Slot J.C."/>
            <person name="Sakamoto Y."/>
            <person name="Steenwyk J.L."/>
            <person name="Rokas A."/>
            <person name="Carro J."/>
            <person name="Camarero S."/>
            <person name="Ferreira P."/>
            <person name="Molpeceres G."/>
            <person name="Ruiz-Duenas F.J."/>
            <person name="Serrano A."/>
            <person name="Henrissat B."/>
            <person name="Drula E."/>
            <person name="Hughes K.W."/>
            <person name="Mata J.L."/>
            <person name="Ishikawa N.K."/>
            <person name="Vargas-Isla R."/>
            <person name="Ushijima S."/>
            <person name="Smith C.A."/>
            <person name="Donoghue J."/>
            <person name="Ahrendt S."/>
            <person name="Andreopoulos W."/>
            <person name="He G."/>
            <person name="LaButti K."/>
            <person name="Lipzen A."/>
            <person name="Ng V."/>
            <person name="Riley R."/>
            <person name="Sandor L."/>
            <person name="Barry K."/>
            <person name="Martinez A.T."/>
            <person name="Xiao Y."/>
            <person name="Gibbons J.G."/>
            <person name="Terashima K."/>
            <person name="Grigoriev I.V."/>
            <person name="Hibbett D."/>
        </authorList>
    </citation>
    <scope>NUCLEOTIDE SEQUENCE [LARGE SCALE GENOMIC DNA]</scope>
    <source>
        <strain evidence="1 3">TFB7810</strain>
    </source>
</reference>
<sequence>MKPYQNELRDIWDWKSPVRCSGHRILEPIPAEIYLMIFDYLRARSDHYGLGKTAPKRFNDLRNLSLVCRYFCAEILPWLFESIIFHPISHKDAPGKDQMGYVSFCKSIERDENFARSLALRVKHCTMRDWVDVPKTIAQAFLNVHINVLPHMANLTTVLLSRMRLVPPLLTHIRRLSHLESLTIDCCDFEEIFPKHVQKLALKCKLKSFRLYHRNKEDIHRLDDSIAEEFIPLVMHLSELGTDNWRLIRTLISCDTPLSNLETLKIIFVEDLKPLCRYLYQLPALKSLTMDNIQSRRSHTPYLISVPLMANLRHLTCPPHLISSLTGLHKLASLSFATCQSDDILSALIRVTPTPSPWRDMSRLVELCLPYAFAVSILEHPNPARTEIGFAQLRTLIILLDECFLFRDWLHKDPARDSIIVSNEKTELYEFFQAMVQELYLPNVRSFSFRGLVKDWVWDKEETTDQWKLVEEDDDVY</sequence>
<reference evidence="2" key="2">
    <citation type="submission" date="2022-08" db="EMBL/GenBank/DDBJ databases">
        <authorList>
            <consortium name="DOE Joint Genome Institute"/>
            <person name="Min B."/>
            <person name="Riley R."/>
            <person name="Sierra-Patev S."/>
            <person name="Naranjo-Ortiz M."/>
            <person name="Looney B."/>
            <person name="Konkel Z."/>
            <person name="Slot J.C."/>
            <person name="Sakamoto Y."/>
            <person name="Steenwyk J.L."/>
            <person name="Rokas A."/>
            <person name="Carro J."/>
            <person name="Camarero S."/>
            <person name="Ferreira P."/>
            <person name="Molpeceres G."/>
            <person name="Ruiz-Duenas F.J."/>
            <person name="Serrano A."/>
            <person name="Henrissat B."/>
            <person name="Drula E."/>
            <person name="Hughes K.W."/>
            <person name="Mata J.L."/>
            <person name="Ishikawa N.K."/>
            <person name="Vargas-Isla R."/>
            <person name="Ushijima S."/>
            <person name="Smith C.A."/>
            <person name="Ahrendt S."/>
            <person name="Andreopoulos W."/>
            <person name="He G."/>
            <person name="Labutti K."/>
            <person name="Lipzen A."/>
            <person name="Ng V."/>
            <person name="Sandor L."/>
            <person name="Barry K."/>
            <person name="Martinez A.T."/>
            <person name="Xiao Y."/>
            <person name="Gibbons J.G."/>
            <person name="Terashima K."/>
            <person name="Hibbett D.S."/>
            <person name="Grigoriev I.V."/>
        </authorList>
    </citation>
    <scope>NUCLEOTIDE SEQUENCE</scope>
    <source>
        <strain evidence="2">TFB7829</strain>
    </source>
</reference>
<evidence type="ECO:0000313" key="1">
    <source>
        <dbReference type="EMBL" id="KAJ3743139.1"/>
    </source>
</evidence>
<accession>A0A9W8NY96</accession>
<dbReference type="Gene3D" id="3.80.10.10">
    <property type="entry name" value="Ribonuclease Inhibitor"/>
    <property type="match status" value="1"/>
</dbReference>
<dbReference type="AlphaFoldDB" id="A0A9W8NY96"/>